<dbReference type="EMBL" id="CM045771">
    <property type="protein sequence ID" value="KAI7988247.1"/>
    <property type="molecule type" value="Genomic_DNA"/>
</dbReference>
<keyword evidence="2" id="KW-1185">Reference proteome</keyword>
<evidence type="ECO:0000313" key="1">
    <source>
        <dbReference type="EMBL" id="KAI7988247.1"/>
    </source>
</evidence>
<gene>
    <name evidence="1" type="ORF">LOK49_LG13G01406</name>
</gene>
<evidence type="ECO:0000313" key="2">
    <source>
        <dbReference type="Proteomes" id="UP001060215"/>
    </source>
</evidence>
<name>A0ACC0FJE4_9ERIC</name>
<reference evidence="1 2" key="1">
    <citation type="journal article" date="2022" name="Plant J.">
        <title>Chromosome-level genome of Camellia lanceoleosa provides a valuable resource for understanding genome evolution and self-incompatibility.</title>
        <authorList>
            <person name="Gong W."/>
            <person name="Xiao S."/>
            <person name="Wang L."/>
            <person name="Liao Z."/>
            <person name="Chang Y."/>
            <person name="Mo W."/>
            <person name="Hu G."/>
            <person name="Li W."/>
            <person name="Zhao G."/>
            <person name="Zhu H."/>
            <person name="Hu X."/>
            <person name="Ji K."/>
            <person name="Xiang X."/>
            <person name="Song Q."/>
            <person name="Yuan D."/>
            <person name="Jin S."/>
            <person name="Zhang L."/>
        </authorList>
    </citation>
    <scope>NUCLEOTIDE SEQUENCE [LARGE SCALE GENOMIC DNA]</scope>
    <source>
        <strain evidence="1">SQ_2022a</strain>
    </source>
</reference>
<organism evidence="1 2">
    <name type="scientific">Camellia lanceoleosa</name>
    <dbReference type="NCBI Taxonomy" id="1840588"/>
    <lineage>
        <taxon>Eukaryota</taxon>
        <taxon>Viridiplantae</taxon>
        <taxon>Streptophyta</taxon>
        <taxon>Embryophyta</taxon>
        <taxon>Tracheophyta</taxon>
        <taxon>Spermatophyta</taxon>
        <taxon>Magnoliopsida</taxon>
        <taxon>eudicotyledons</taxon>
        <taxon>Gunneridae</taxon>
        <taxon>Pentapetalae</taxon>
        <taxon>asterids</taxon>
        <taxon>Ericales</taxon>
        <taxon>Theaceae</taxon>
        <taxon>Camellia</taxon>
    </lineage>
</organism>
<sequence>MTKLCDLGRALKSGAKGLCFSKSKSKSDYMRVGQEIDPIEGVCRRALGGVVGEKEATRIDIWCCDLYQSPTFGKLLEEVVSEYGFDHSVGSRYLVGYPSSRMSGRIVAAVLLPTDIWQ</sequence>
<accession>A0ACC0FJE4</accession>
<dbReference type="Proteomes" id="UP001060215">
    <property type="component" value="Chromosome 14"/>
</dbReference>
<proteinExistence type="predicted"/>
<protein>
    <submittedName>
        <fullName evidence="1">Uncharacterized protein</fullName>
    </submittedName>
</protein>
<comment type="caution">
    <text evidence="1">The sequence shown here is derived from an EMBL/GenBank/DDBJ whole genome shotgun (WGS) entry which is preliminary data.</text>
</comment>